<feature type="region of interest" description="Disordered" evidence="17">
    <location>
        <begin position="3646"/>
        <end position="3665"/>
    </location>
</feature>
<feature type="compositionally biased region" description="Basic and acidic residues" evidence="17">
    <location>
        <begin position="1264"/>
        <end position="1283"/>
    </location>
</feature>
<keyword evidence="9" id="KW-0206">Cytoskeleton</keyword>
<dbReference type="GO" id="GO:0005524">
    <property type="term" value="F:ATP binding"/>
    <property type="evidence" value="ECO:0007669"/>
    <property type="project" value="UniProtKB-UniRule"/>
</dbReference>
<evidence type="ECO:0000256" key="13">
    <source>
        <dbReference type="ARBA" id="ARBA00070248"/>
    </source>
</evidence>
<dbReference type="InterPro" id="IPR000253">
    <property type="entry name" value="FHA_dom"/>
</dbReference>
<keyword evidence="8 15" id="KW-0505">Motor protein</keyword>
<keyword evidence="4" id="KW-0597">Phosphoprotein</keyword>
<dbReference type="Gene3D" id="3.40.850.10">
    <property type="entry name" value="Kinesin motor domain"/>
    <property type="match status" value="1"/>
</dbReference>
<evidence type="ECO:0000256" key="1">
    <source>
        <dbReference type="ARBA" id="ARBA00004114"/>
    </source>
</evidence>
<feature type="compositionally biased region" description="Basic and acidic residues" evidence="17">
    <location>
        <begin position="3647"/>
        <end position="3662"/>
    </location>
</feature>
<dbReference type="Pfam" id="PF00498">
    <property type="entry name" value="FHA"/>
    <property type="match status" value="1"/>
</dbReference>
<feature type="region of interest" description="Disordered" evidence="17">
    <location>
        <begin position="3559"/>
        <end position="3617"/>
    </location>
</feature>
<dbReference type="InterPro" id="IPR023393">
    <property type="entry name" value="START-like_dom_sf"/>
</dbReference>
<dbReference type="InterPro" id="IPR019821">
    <property type="entry name" value="Kinesin_motor_CS"/>
</dbReference>
<feature type="compositionally biased region" description="Basic and acidic residues" evidence="17">
    <location>
        <begin position="4136"/>
        <end position="4158"/>
    </location>
</feature>
<feature type="compositionally biased region" description="Basic and acidic residues" evidence="17">
    <location>
        <begin position="4409"/>
        <end position="4420"/>
    </location>
</feature>
<feature type="region of interest" description="Disordered" evidence="17">
    <location>
        <begin position="4010"/>
        <end position="4078"/>
    </location>
</feature>
<comment type="similarity">
    <text evidence="15">Belongs to the TRAFAC class myosin-kinesin ATPase superfamily. Kinesin family.</text>
</comment>
<feature type="compositionally biased region" description="Low complexity" evidence="17">
    <location>
        <begin position="3759"/>
        <end position="3768"/>
    </location>
</feature>
<dbReference type="InterPro" id="IPR027417">
    <property type="entry name" value="P-loop_NTPase"/>
</dbReference>
<feature type="domain" description="FHA" evidence="18">
    <location>
        <begin position="504"/>
        <end position="555"/>
    </location>
</feature>
<feature type="region of interest" description="Disordered" evidence="17">
    <location>
        <begin position="1259"/>
        <end position="1283"/>
    </location>
</feature>
<dbReference type="PANTHER" id="PTHR47117">
    <property type="entry name" value="STAR-RELATED LIPID TRANSFER PROTEIN 9"/>
    <property type="match status" value="1"/>
</dbReference>
<evidence type="ECO:0000256" key="12">
    <source>
        <dbReference type="ARBA" id="ARBA00057304"/>
    </source>
</evidence>
<evidence type="ECO:0000256" key="16">
    <source>
        <dbReference type="SAM" id="Coils"/>
    </source>
</evidence>
<dbReference type="SUPFAM" id="SSF52540">
    <property type="entry name" value="P-loop containing nucleoside triphosphate hydrolases"/>
    <property type="match status" value="1"/>
</dbReference>
<feature type="compositionally biased region" description="Basic and acidic residues" evidence="17">
    <location>
        <begin position="965"/>
        <end position="977"/>
    </location>
</feature>
<feature type="region of interest" description="Disordered" evidence="17">
    <location>
        <begin position="3735"/>
        <end position="3769"/>
    </location>
</feature>
<feature type="compositionally biased region" description="Basic and acidic residues" evidence="17">
    <location>
        <begin position="2636"/>
        <end position="2652"/>
    </location>
</feature>
<feature type="compositionally biased region" description="Acidic residues" evidence="17">
    <location>
        <begin position="4062"/>
        <end position="4078"/>
    </location>
</feature>
<dbReference type="GO" id="GO:0003777">
    <property type="term" value="F:microtubule motor activity"/>
    <property type="evidence" value="ECO:0007669"/>
    <property type="project" value="InterPro"/>
</dbReference>
<feature type="compositionally biased region" description="Basic and acidic residues" evidence="17">
    <location>
        <begin position="1051"/>
        <end position="1061"/>
    </location>
</feature>
<dbReference type="Proteomes" id="UP001178461">
    <property type="component" value="Chromosome 1"/>
</dbReference>
<feature type="region of interest" description="Disordered" evidence="17">
    <location>
        <begin position="944"/>
        <end position="1061"/>
    </location>
</feature>
<feature type="compositionally biased region" description="Basic and acidic residues" evidence="17">
    <location>
        <begin position="998"/>
        <end position="1013"/>
    </location>
</feature>
<dbReference type="SMART" id="SM00129">
    <property type="entry name" value="KISc"/>
    <property type="match status" value="1"/>
</dbReference>
<feature type="compositionally biased region" description="Polar residues" evidence="17">
    <location>
        <begin position="4037"/>
        <end position="4046"/>
    </location>
</feature>
<dbReference type="FunFam" id="3.30.530.20:FF:000022">
    <property type="entry name" value="StAR-related lipid transfer (START) domain-containing 9"/>
    <property type="match status" value="1"/>
</dbReference>
<comment type="subunit">
    <text evidence="11">Interacts with ATAD3A.</text>
</comment>
<feature type="binding site" evidence="15">
    <location>
        <begin position="103"/>
        <end position="110"/>
    </location>
    <ligand>
        <name>ATP</name>
        <dbReference type="ChEBI" id="CHEBI:30616"/>
    </ligand>
</feature>
<feature type="coiled-coil region" evidence="16">
    <location>
        <begin position="4313"/>
        <end position="4355"/>
    </location>
</feature>
<evidence type="ECO:0000256" key="6">
    <source>
        <dbReference type="ARBA" id="ARBA00022840"/>
    </source>
</evidence>
<keyword evidence="3" id="KW-0963">Cytoplasm</keyword>
<feature type="region of interest" description="Disordered" evidence="17">
    <location>
        <begin position="3863"/>
        <end position="3927"/>
    </location>
</feature>
<dbReference type="InterPro" id="IPR008984">
    <property type="entry name" value="SMAD_FHA_dom_sf"/>
</dbReference>
<dbReference type="Pfam" id="PF00225">
    <property type="entry name" value="Kinesin"/>
    <property type="match status" value="1"/>
</dbReference>
<feature type="region of interest" description="Disordered" evidence="17">
    <location>
        <begin position="2613"/>
        <end position="2685"/>
    </location>
</feature>
<dbReference type="GO" id="GO:0007018">
    <property type="term" value="P:microtubule-based movement"/>
    <property type="evidence" value="ECO:0007669"/>
    <property type="project" value="InterPro"/>
</dbReference>
<feature type="compositionally biased region" description="Polar residues" evidence="17">
    <location>
        <begin position="3875"/>
        <end position="3886"/>
    </location>
</feature>
<keyword evidence="5 15" id="KW-0547">Nucleotide-binding</keyword>
<dbReference type="GO" id="GO:0005634">
    <property type="term" value="C:nucleus"/>
    <property type="evidence" value="ECO:0007669"/>
    <property type="project" value="UniProtKB-SubCell"/>
</dbReference>
<evidence type="ECO:0000313" key="22">
    <source>
        <dbReference type="Proteomes" id="UP001178461"/>
    </source>
</evidence>
<dbReference type="EMBL" id="OX395126">
    <property type="protein sequence ID" value="CAI5763908.1"/>
    <property type="molecule type" value="Genomic_DNA"/>
</dbReference>
<sequence length="4703" mass="524678">MANVKVAVRVRPLSKRELAEGRRIIVEVEDRVAKVRNLKVDSRYEGVWDTREKVVAFGFDYCYWSVDPEDPTYASQEVVFQDLGTSVLSGAFKGYNICLFAYGQTGSGKTYTMMGTPASIGLTPRICEGLFSREDDYTKQSASCRVEVSFLEIYNERVRDLLRQSGHKKPYTLRVREHPEMGPYVQGLSQHVVTDYKQVVGLLEEGIANRITAATHIHDASSRSHAIFTIQYTQAILENNLPSEIASKINLVDLAGSERADPSYCKDRITEGANINKSLVTLGIVISTLAQNSQMFSSCQSINSIASEVDSSHTDNNSGASISSQRRQAYTPYRDSILTWLLKDSLGGNSKTIMIATISPANSCYNETMSTLRYASNAKNIINKPRVNEDANVKLIRELREEIDRLKAMLMSFELRNSSPSWSDDREGNLTELVLQNELKIEQLTKDWTDKWINRKAIMEEYSVDINKEKAGVMIDSSLPHLMAMDYDILSTGVMLYHLREGTTKIGRNDSNQEQDIVLQGQCIERDHCIVDNQHGIVTLRPLQGAHCVVNGHEVTGSVRLSQGALVILGKAHKFRFNHPAEAALLRQRRSISESSSLVSCRSLEWLDLGGDFPSLPHSFYPAETESSEQRDAIHEECQPKLKNQEVLHSKEIQKQQQYVEKLQQQILDGQIKAEQELEHDQAIINQWIKENQQWLIDEKKRLAVQQQQQESAVQTEVKSYAEAGVQNILESETSPSLTEQNKKKLVQLELLRKYSLKKAERHLSRKKVKVHLERIVKKQKLLEAKKNLEHLEANCWINEDNVKHSQSLDQDTTVTSGDFKCSQPESDSCSLQCRRNSFLNHQPTHCSFFLKRDPSQVPTSAHSHGCCEVNQPRKSLSVEYLPRAIKELSRRDNIHDDRDSAFPTNRQQIKIQKSLYLGSKGRVKNDSSNTEVISLICEEIETMEKSNSRPRQTRSKAQISKTSSPDHFKKKSESEIGRQVGKLKAPADSNQHKGKHLEKSDAQEASRKTRTDTRKKHKTSLPGNSSKELKKSAIYGEPPEKHLSQTANNVKRDSKDKQSEEELELLRLATSARSLNNINAPTPLCHEEKRWHSAEVLSDRISKAVPKPLRSWQEDDDLEFSDTDSAYSVDSLSSASANILTSQLSHTESSGIKDTVELEGSESDDSQMSQDSLSEKVKKTESQDTINFLEVHQEPVDNCQSASLLANTSLSKNNNWTMNERSFSLDSLGDVDEVSEDIAEESKLESFDEVPAEAFWNLQNPRSESRKSNKQQNHEICKESVKRPSDLNLNTDSFYLDASTQSSSSSIYDQSVKEIEICVSGPESSFDQRSNAASENLPVFPDAWLSCDSKNGKTSPIITMPSSQDHSEFRVAQLHPINKSNCWMKKDDLRQSAAELSFVSCYKKPYWVSHEPDTIETLFSPSVPFPETRKHLEIEAPGAMPPFSLSTKNVQFGHGSTFITKYGYSEVASLPESNCQQPDELSEGGSATVQKEDIYVNTNFKECLFRTIEKEDFDCDSNSNIRDSEVVDLNPIDKSTCAVPSGSPDLIALGKAQKKYQGHEHLFSKEGVNLFSDESFYLCDALSKSTNNVGEEEYSSDKIHLLIHGGSNFDPVPKTIYQQVAAEEIGIENKLCQSENTDFCHRDQFALPIQISETERFSMQEKRDAVTESALEVPSFREVEEAAQEKDLCSESNCEIQTKLLTSDSHSGSEPDCSGSSVSQKVLLTSDAENMMEQTSEGEKTMLSFFGQGTSSSTSMDLVTDKSMCSTMDKNGGETKLSVDCDKSTFQSNSNMHYQDTAGMGKYAGKCQGSMALKDVHLTKSSSVENSVNHPNSVSTTDQKLTVQQEVEDTFLFGSSVQSDKTKAWHIPASSVGKEAAVFHVEFSKNDGSEVNSNQARNNTEKDCGGMLGNDGIESVTAFQEQNLYVDKESEHPKNGVDTGALTTSEDNKCELNSKTINSEELIKLMNSVNKLECDILEIKYSQRLHNYHRGEFQSETVESRMNSENINLVHSTSEEHYKKLAATVTYEETNIQLIDENKGEPCPAKPAMEPDSIIHSSSVNENKIHETVKQSDCPADIEASSECTVPAGCSSPTIFTQNITDLLDKCEKPVQVDRILENVLSFEPSATAITTECRQDALTYSEDDKSIYTDNDTSVIESLLMYPKTVPQENEVNGDMICSEKGSKEHCDATENVNSRLTRLHTDDNVALQQENPVHGFINCDNTNNGTDPEIPEIYFTSSNLEDQEVHQITEVCLDNIKTQQHEKPSGLWTYTGIINETPEDNSNGCAGDKRAVIGQCGISEEFKQTGSGENTNGSKCLSTNSHVNISEHCDANFGGSICDDKCMPDNCIPKEKETIHPTAPLPLATAVKLDQSTIIQNVCILKTQKVGENLEENRESLEVDVSQNQAEFLLGNKCSYWFSNNDTVLSDLSEEKERLPLIFSRNAIFDDSVSINQTGPLEHRNQNYGLTSATAEDLCNQSAYSSLLPGIRIDEENMKGDCTIISNPEMLLSNSINNEVVLQYYETQMDSDLQSRMSCTFNKVVGNDSLSDIVMNNKCIAFSPDQLEQNGQGKENLISNKMSNYTAPEQNPSKDDTFSKPYIAECHASLVSATTDDPQNKASPLKTLFPSESTSDDTDRFRGEYSTKEEEKCLNSLNTSQKETATSDSLTSDKTTTYPSSGFRENVEEATPLLPELSSHECFNSIGRQKDSLVPCEQTNKSLGTDCIKTEYRINSIGEMECQPEAKIRVFRTSNDLCMGCLNDSIAVSEDGAKLSGCSDQVLWGNAHFGEDKAAGCRMSSYLSEYSASHLNTSTVLPTHLLEHPMGNYKADALYFGESKYLDSGIFNVPASTVGDYSVHHQQESKITNPSYSTKNTQRAAEMYQKENQGQDYFPECLHKQENTKSSQPGDYVDRTEIKLQVESLLPYQSLEEIVLSDKALPPALCSVEDISTSTVLKNVDILESPRSPEGFTSSLCPPYTDSLQNTFLSTSFRAQESRAFCHQGFPNVACFSSDTSPSLNTSHSDVETHGPLKAAASNCPALASSMMQESQCDDSVIVDPQPCASETTSFSLMKESGSLPLSDPNSSSQGNAALDCSERHEFKTEKFHYERDVCEEPRDTTSVQKGYLENIGKTLHHTLHSSLDMQEDQSTPQLNSRVDLDNFPNTNASNHIIAHKEMKSKRESLMSEQLNISVVNDSMSSKYLSGSSCLTSQEEPAPETIKTENAVFTSQNSNRSKEDGQRPCLQSHSLSAPSITVISNFECASETSKVDLSVHSTSKSLQELNMSVEPPSPTEDNLHRAESLSKLKTGNVVPVKYKPRFQKKSIQAQRSNYCDKRNRRESTQESHSSDPSAAHYPVAVAHTTGNPVDTETEKYSNNVSLAHQHSLSTHEDLRHQMEATDNKDAMHFSSSDINPYIHPWQQDECCKIGWKQYVFGSASDVSSNPPPLSLDNQAVMRCSSVDNGLNSQISPFRSHLSSYANARMLSSTISSTEDLQGWDVAREGFDSTHADESGKPCTNVSHDELEATPENCISRCENGSQQSGNASMQVDEIVLLYPSESEKSSNKPQELLTCDRETQTEAPTRHRRQKRHRRSNTDISARNPEPSKDTFQQPSSWSSMQNLSLHLSQLLHNTSELLGNLSLQNVKDSEPSDHKAIGEESSRTTVTDSCTQTTEDIGIQTDILGHLQNKDKERTINTNVESETMKSQEVNVIVKLVHTDSVALAKERISEGMGHKLQGMLDKGSHDDIPEDSFMPQPSLSRDSSSSSKVPIVPLHAPAVLFPVASSLGSRPESSDVVVSNPASSISLSPACYSQDRKPVGKTDIPRIRDNSLLVDRASSPILTLSATPASQQFTSGKSACSFKGSVGQRKHTASSETSFRGNGSDPQYDFRSWEPCVDSSSQTEVDSESTTSRESKEMYKMPEDGFDNNAARELSGASKQKHRFTIDTHTAVHTKRLYHSSSTLELSSHGEYLVDDHREAVPVERSFRQIRATRRARNFSGGIKYESPIRNSECSPTKKSFQRSLSETPECVPDSFSPQHQQTWRNQKHCPFPMSERSSVQDDDEDDDTGSDTESECNTEILLSENTSLVKTHRLRSYSLRDLPLHNKFSNWCGVQGGSRASLTSLARSAGDIHSQAERKTVNTRAPEAEERSQLSERRAREIEGLRRERAQIMSSIHLEMNQHPLTVELTEAKLNYGIGETDAQLRILQSGVVEDLTSVPIKQRLYERHRKSIEILRKQREEKLQCFRRSRSLSPQKHLSLLQTVETNQRDLDLPSRRREYLQQLRRDVVENTRIQEPKKIQHPSEIELLLRDYQRAREETKMEIARARDKLRERAEQEKRRIREQMHSQLQKEETKLKTLLSTSTLCTDSTLSLSSGPTSGYNSSNTATYPTSILGKQECQQTSPKDAEHTRDDARGRSSTRNRQLYVLEQLQKGSASETFPMTSSSVGRSSIPSPLASSHRYSHSLVVSPSAFPSSPTKGYEDLSKHVLANATAEVMAVCSNDLRNLYNGQATAGWKYQCVEKDVLVYYKAFSSSATKHGFLGAGMINKPLSTVLCMLKDPSKRHLYDKTITMAQVHKKITSNIELVYVVSDVSLCYQKQPRDFCCISVEAKEENVCILAIQSVYEESMPRPCKDMVRGEILPSAWILEPDMVNGKDITKVIYMVQVDLGAPAIPARLLSSIAKRQPLVIARLGHFLAG</sequence>
<evidence type="ECO:0000256" key="9">
    <source>
        <dbReference type="ARBA" id="ARBA00023212"/>
    </source>
</evidence>
<feature type="compositionally biased region" description="Basic and acidic residues" evidence="17">
    <location>
        <begin position="3333"/>
        <end position="3348"/>
    </location>
</feature>
<dbReference type="PANTHER" id="PTHR47117:SF1">
    <property type="entry name" value="STAR-RELATED LIPID TRANSFER PROTEIN 9"/>
    <property type="match status" value="1"/>
</dbReference>
<evidence type="ECO:0000256" key="15">
    <source>
        <dbReference type="PROSITE-ProRule" id="PRU00283"/>
    </source>
</evidence>
<dbReference type="CDD" id="cd01365">
    <property type="entry name" value="KISc_KIF1A_KIF1B"/>
    <property type="match status" value="1"/>
</dbReference>
<accession>A0AA35JSH0</accession>
<name>A0AA35JSH0_9SAUR</name>
<feature type="region of interest" description="Disordered" evidence="17">
    <location>
        <begin position="4372"/>
        <end position="4428"/>
    </location>
</feature>
<feature type="region of interest" description="Disordered" evidence="17">
    <location>
        <begin position="3074"/>
        <end position="3093"/>
    </location>
</feature>
<evidence type="ECO:0000256" key="17">
    <source>
        <dbReference type="SAM" id="MobiDB-lite"/>
    </source>
</evidence>
<keyword evidence="22" id="KW-1185">Reference proteome</keyword>
<evidence type="ECO:0000256" key="3">
    <source>
        <dbReference type="ARBA" id="ARBA00022490"/>
    </source>
</evidence>
<feature type="compositionally biased region" description="Basic and acidic residues" evidence="17">
    <location>
        <begin position="3912"/>
        <end position="3924"/>
    </location>
</feature>
<evidence type="ECO:0000259" key="19">
    <source>
        <dbReference type="PROSITE" id="PS50067"/>
    </source>
</evidence>
<dbReference type="GO" id="GO:0008289">
    <property type="term" value="F:lipid binding"/>
    <property type="evidence" value="ECO:0007669"/>
    <property type="project" value="InterPro"/>
</dbReference>
<dbReference type="GO" id="GO:0008017">
    <property type="term" value="F:microtubule binding"/>
    <property type="evidence" value="ECO:0007669"/>
    <property type="project" value="InterPro"/>
</dbReference>
<feature type="region of interest" description="Disordered" evidence="17">
    <location>
        <begin position="3321"/>
        <end position="3356"/>
    </location>
</feature>
<comment type="subcellular location">
    <subcellularLocation>
        <location evidence="1">Cytoplasm</location>
        <location evidence="1">Cytoskeleton</location>
        <location evidence="1">Microtubule organizing center</location>
        <location evidence="1">Centrosome</location>
        <location evidence="1">Centriole</location>
    </subcellularLocation>
    <subcellularLocation>
        <location evidence="2">Nucleus</location>
    </subcellularLocation>
</comment>
<dbReference type="InterPro" id="IPR001752">
    <property type="entry name" value="Kinesin_motor_dom"/>
</dbReference>
<evidence type="ECO:0000259" key="20">
    <source>
        <dbReference type="PROSITE" id="PS50848"/>
    </source>
</evidence>
<evidence type="ECO:0000256" key="7">
    <source>
        <dbReference type="ARBA" id="ARBA00023054"/>
    </source>
</evidence>
<evidence type="ECO:0000256" key="2">
    <source>
        <dbReference type="ARBA" id="ARBA00004123"/>
    </source>
</evidence>
<feature type="compositionally biased region" description="Low complexity" evidence="17">
    <location>
        <begin position="4372"/>
        <end position="4384"/>
    </location>
</feature>
<evidence type="ECO:0000259" key="18">
    <source>
        <dbReference type="PROSITE" id="PS50006"/>
    </source>
</evidence>
<feature type="compositionally biased region" description="Polar residues" evidence="17">
    <location>
        <begin position="3899"/>
        <end position="3911"/>
    </location>
</feature>
<protein>
    <recommendedName>
        <fullName evidence="13">StAR-related lipid transfer protein 9</fullName>
    </recommendedName>
    <alternativeName>
        <fullName evidence="14">START domain-containing protein 9</fullName>
    </alternativeName>
</protein>
<feature type="compositionally biased region" description="Low complexity" evidence="17">
    <location>
        <begin position="2663"/>
        <end position="2676"/>
    </location>
</feature>
<keyword evidence="7 16" id="KW-0175">Coiled coil</keyword>
<feature type="compositionally biased region" description="Polar residues" evidence="17">
    <location>
        <begin position="4385"/>
        <end position="4395"/>
    </location>
</feature>
<dbReference type="PROSITE" id="PS50006">
    <property type="entry name" value="FHA_DOMAIN"/>
    <property type="match status" value="1"/>
</dbReference>
<dbReference type="GO" id="GO:0005814">
    <property type="term" value="C:centriole"/>
    <property type="evidence" value="ECO:0007669"/>
    <property type="project" value="UniProtKB-SubCell"/>
</dbReference>
<proteinExistence type="inferred from homology"/>
<dbReference type="Gene3D" id="2.60.200.20">
    <property type="match status" value="1"/>
</dbReference>
<feature type="compositionally biased region" description="Basic residues" evidence="17">
    <location>
        <begin position="3585"/>
        <end position="3594"/>
    </location>
</feature>
<dbReference type="Pfam" id="PF01852">
    <property type="entry name" value="START"/>
    <property type="match status" value="1"/>
</dbReference>
<evidence type="ECO:0000313" key="21">
    <source>
        <dbReference type="EMBL" id="CAI5763908.1"/>
    </source>
</evidence>
<dbReference type="PROSITE" id="PS50848">
    <property type="entry name" value="START"/>
    <property type="match status" value="1"/>
</dbReference>
<dbReference type="Gene3D" id="3.30.530.20">
    <property type="match status" value="1"/>
</dbReference>
<evidence type="ECO:0000256" key="5">
    <source>
        <dbReference type="ARBA" id="ARBA00022741"/>
    </source>
</evidence>
<keyword evidence="10" id="KW-0539">Nucleus</keyword>
<gene>
    <name evidence="21" type="ORF">PODLI_1B002902</name>
</gene>
<dbReference type="SUPFAM" id="SSF49879">
    <property type="entry name" value="SMAD/FHA domain"/>
    <property type="match status" value="1"/>
</dbReference>
<evidence type="ECO:0000256" key="8">
    <source>
        <dbReference type="ARBA" id="ARBA00023175"/>
    </source>
</evidence>
<dbReference type="FunFam" id="3.40.850.10:FF:000021">
    <property type="entry name" value="kinesin-like protein KIF16B isoform X1"/>
    <property type="match status" value="1"/>
</dbReference>
<evidence type="ECO:0000256" key="10">
    <source>
        <dbReference type="ARBA" id="ARBA00023242"/>
    </source>
</evidence>
<dbReference type="PROSITE" id="PS00411">
    <property type="entry name" value="KINESIN_MOTOR_1"/>
    <property type="match status" value="1"/>
</dbReference>
<dbReference type="PRINTS" id="PR00380">
    <property type="entry name" value="KINESINHEAVY"/>
</dbReference>
<evidence type="ECO:0000256" key="14">
    <source>
        <dbReference type="ARBA" id="ARBA00079037"/>
    </source>
</evidence>
<reference evidence="21" key="1">
    <citation type="submission" date="2022-12" db="EMBL/GenBank/DDBJ databases">
        <authorList>
            <person name="Alioto T."/>
            <person name="Alioto T."/>
            <person name="Gomez Garrido J."/>
        </authorList>
    </citation>
    <scope>NUCLEOTIDE SEQUENCE</scope>
</reference>
<organism evidence="21 22">
    <name type="scientific">Podarcis lilfordi</name>
    <name type="common">Lilford's wall lizard</name>
    <dbReference type="NCBI Taxonomy" id="74358"/>
    <lineage>
        <taxon>Eukaryota</taxon>
        <taxon>Metazoa</taxon>
        <taxon>Chordata</taxon>
        <taxon>Craniata</taxon>
        <taxon>Vertebrata</taxon>
        <taxon>Euteleostomi</taxon>
        <taxon>Lepidosauria</taxon>
        <taxon>Squamata</taxon>
        <taxon>Bifurcata</taxon>
        <taxon>Unidentata</taxon>
        <taxon>Episquamata</taxon>
        <taxon>Laterata</taxon>
        <taxon>Lacertibaenia</taxon>
        <taxon>Lacertidae</taxon>
        <taxon>Podarcis</taxon>
    </lineage>
</organism>
<feature type="region of interest" description="Disordered" evidence="17">
    <location>
        <begin position="3227"/>
        <end position="3247"/>
    </location>
</feature>
<dbReference type="FunFam" id="2.60.200.20:FF:000005">
    <property type="entry name" value="Kinesin family member 16B"/>
    <property type="match status" value="1"/>
</dbReference>
<feature type="compositionally biased region" description="Polar residues" evidence="17">
    <location>
        <begin position="4010"/>
        <end position="4028"/>
    </location>
</feature>
<evidence type="ECO:0000256" key="11">
    <source>
        <dbReference type="ARBA" id="ARBA00038673"/>
    </source>
</evidence>
<dbReference type="SMART" id="SM00240">
    <property type="entry name" value="FHA"/>
    <property type="match status" value="1"/>
</dbReference>
<dbReference type="GO" id="GO:0005737">
    <property type="term" value="C:cytoplasm"/>
    <property type="evidence" value="ECO:0007669"/>
    <property type="project" value="UniProtKB-ARBA"/>
</dbReference>
<evidence type="ECO:0000256" key="4">
    <source>
        <dbReference type="ARBA" id="ARBA00022553"/>
    </source>
</evidence>
<dbReference type="SUPFAM" id="SSF55961">
    <property type="entry name" value="Bet v1-like"/>
    <property type="match status" value="1"/>
</dbReference>
<keyword evidence="6 15" id="KW-0067">ATP-binding</keyword>
<dbReference type="PROSITE" id="PS50067">
    <property type="entry name" value="KINESIN_MOTOR_2"/>
    <property type="match status" value="1"/>
</dbReference>
<dbReference type="InterPro" id="IPR036961">
    <property type="entry name" value="Kinesin_motor_dom_sf"/>
</dbReference>
<dbReference type="InterPro" id="IPR002913">
    <property type="entry name" value="START_lipid-bd_dom"/>
</dbReference>
<feature type="region of interest" description="Disordered" evidence="17">
    <location>
        <begin position="1159"/>
        <end position="1180"/>
    </location>
</feature>
<feature type="domain" description="START" evidence="20">
    <location>
        <begin position="4519"/>
        <end position="4703"/>
    </location>
</feature>
<comment type="function">
    <text evidence="12">Microtubule-dependent motor protein required for spindle pole assembly during mitosis. Required to stabilize the pericentriolar material (PCM).</text>
</comment>
<feature type="domain" description="Kinesin motor" evidence="19">
    <location>
        <begin position="3"/>
        <end position="381"/>
    </location>
</feature>
<feature type="region of interest" description="Disordered" evidence="17">
    <location>
        <begin position="4133"/>
        <end position="4158"/>
    </location>
</feature>